<accession>A0A8B6DUU9</accession>
<evidence type="ECO:0000313" key="4">
    <source>
        <dbReference type="EMBL" id="VDI25497.1"/>
    </source>
</evidence>
<comment type="subcellular location">
    <subcellularLocation>
        <location evidence="1">Secreted</location>
    </subcellularLocation>
</comment>
<evidence type="ECO:0000259" key="3">
    <source>
        <dbReference type="PROSITE" id="PS50871"/>
    </source>
</evidence>
<dbReference type="InterPro" id="IPR050392">
    <property type="entry name" value="Collagen/C1q_domain"/>
</dbReference>
<keyword evidence="2" id="KW-0964">Secreted</keyword>
<dbReference type="PANTHER" id="PTHR15427">
    <property type="entry name" value="EMILIN ELASTIN MICROFIBRIL INTERFACE-LOCATED PROTEIN ELASTIN MICROFIBRIL INTERFACER"/>
    <property type="match status" value="1"/>
</dbReference>
<dbReference type="InterPro" id="IPR008983">
    <property type="entry name" value="Tumour_necrosis_fac-like_dom"/>
</dbReference>
<sequence length="203" mass="22649">MEDFIYIIIVLQARTTGYYDCVGYDWWCPAGYSCAGYPTSYKYYSNYSYYTYDDASSNIDVSNSSFACTFTVTLPSGIQTRSADSRVRYDQIIYNPLNEYNPTTGIFTIGERLDGVYPLSVSMMPGRVTAHTTLMKNGEILVWLFTNNSYDMASQSIIIDLSAGDKIWVQIANSGSSLFSVYNTFSALQIRPIGGFSVAVLPS</sequence>
<proteinExistence type="predicted"/>
<dbReference type="GO" id="GO:0005581">
    <property type="term" value="C:collagen trimer"/>
    <property type="evidence" value="ECO:0007669"/>
    <property type="project" value="UniProtKB-KW"/>
</dbReference>
<dbReference type="InterPro" id="IPR001073">
    <property type="entry name" value="C1q_dom"/>
</dbReference>
<dbReference type="AlphaFoldDB" id="A0A8B6DUU9"/>
<dbReference type="PANTHER" id="PTHR15427:SF33">
    <property type="entry name" value="COLLAGEN IV NC1 DOMAIN-CONTAINING PROTEIN"/>
    <property type="match status" value="1"/>
</dbReference>
<evidence type="ECO:0000256" key="2">
    <source>
        <dbReference type="ARBA" id="ARBA00022525"/>
    </source>
</evidence>
<dbReference type="SMART" id="SM00110">
    <property type="entry name" value="C1Q"/>
    <property type="match status" value="1"/>
</dbReference>
<dbReference type="Proteomes" id="UP000596742">
    <property type="component" value="Unassembled WGS sequence"/>
</dbReference>
<dbReference type="Pfam" id="PF00386">
    <property type="entry name" value="C1q"/>
    <property type="match status" value="1"/>
</dbReference>
<dbReference type="SUPFAM" id="SSF49842">
    <property type="entry name" value="TNF-like"/>
    <property type="match status" value="1"/>
</dbReference>
<dbReference type="Gene3D" id="2.60.120.40">
    <property type="match status" value="1"/>
</dbReference>
<dbReference type="OrthoDB" id="5875591at2759"/>
<evidence type="ECO:0000313" key="5">
    <source>
        <dbReference type="Proteomes" id="UP000596742"/>
    </source>
</evidence>
<gene>
    <name evidence="4" type="ORF">MGAL_10B059196</name>
</gene>
<feature type="domain" description="C1q" evidence="3">
    <location>
        <begin position="59"/>
        <end position="199"/>
    </location>
</feature>
<organism evidence="4 5">
    <name type="scientific">Mytilus galloprovincialis</name>
    <name type="common">Mediterranean mussel</name>
    <dbReference type="NCBI Taxonomy" id="29158"/>
    <lineage>
        <taxon>Eukaryota</taxon>
        <taxon>Metazoa</taxon>
        <taxon>Spiralia</taxon>
        <taxon>Lophotrochozoa</taxon>
        <taxon>Mollusca</taxon>
        <taxon>Bivalvia</taxon>
        <taxon>Autobranchia</taxon>
        <taxon>Pteriomorphia</taxon>
        <taxon>Mytilida</taxon>
        <taxon>Mytiloidea</taxon>
        <taxon>Mytilidae</taxon>
        <taxon>Mytilinae</taxon>
        <taxon>Mytilus</taxon>
    </lineage>
</organism>
<reference evidence="4" key="1">
    <citation type="submission" date="2018-11" db="EMBL/GenBank/DDBJ databases">
        <authorList>
            <person name="Alioto T."/>
            <person name="Alioto T."/>
        </authorList>
    </citation>
    <scope>NUCLEOTIDE SEQUENCE</scope>
</reference>
<evidence type="ECO:0000256" key="1">
    <source>
        <dbReference type="ARBA" id="ARBA00004613"/>
    </source>
</evidence>
<dbReference type="PROSITE" id="PS50871">
    <property type="entry name" value="C1Q"/>
    <property type="match status" value="1"/>
</dbReference>
<protein>
    <recommendedName>
        <fullName evidence="3">C1q domain-containing protein</fullName>
    </recommendedName>
</protein>
<keyword evidence="5" id="KW-1185">Reference proteome</keyword>
<name>A0A8B6DUU9_MYTGA</name>
<dbReference type="PRINTS" id="PR00007">
    <property type="entry name" value="COMPLEMNTC1Q"/>
</dbReference>
<comment type="caution">
    <text evidence="4">The sequence shown here is derived from an EMBL/GenBank/DDBJ whole genome shotgun (WGS) entry which is preliminary data.</text>
</comment>
<dbReference type="EMBL" id="UYJE01004159">
    <property type="protein sequence ID" value="VDI25497.1"/>
    <property type="molecule type" value="Genomic_DNA"/>
</dbReference>